<protein>
    <submittedName>
        <fullName evidence="7">Helix-turn-helix domain-containing protein</fullName>
    </submittedName>
</protein>
<dbReference type="AlphaFoldDB" id="A0A5D0CXZ1"/>
<dbReference type="PANTHER" id="PTHR43280">
    <property type="entry name" value="ARAC-FAMILY TRANSCRIPTIONAL REGULATOR"/>
    <property type="match status" value="1"/>
</dbReference>
<dbReference type="OrthoDB" id="2543932at2"/>
<dbReference type="Gene3D" id="1.10.10.60">
    <property type="entry name" value="Homeodomain-like"/>
    <property type="match status" value="2"/>
</dbReference>
<dbReference type="Gene3D" id="3.40.50.2300">
    <property type="match status" value="1"/>
</dbReference>
<dbReference type="PROSITE" id="PS01124">
    <property type="entry name" value="HTH_ARAC_FAMILY_2"/>
    <property type="match status" value="1"/>
</dbReference>
<dbReference type="CDD" id="cd17536">
    <property type="entry name" value="REC_YesN-like"/>
    <property type="match status" value="1"/>
</dbReference>
<keyword evidence="1" id="KW-0805">Transcription regulation</keyword>
<gene>
    <name evidence="7" type="ORF">FRY98_02535</name>
</gene>
<dbReference type="PROSITE" id="PS50110">
    <property type="entry name" value="RESPONSE_REGULATORY"/>
    <property type="match status" value="1"/>
</dbReference>
<dbReference type="SUPFAM" id="SSF46689">
    <property type="entry name" value="Homeodomain-like"/>
    <property type="match status" value="2"/>
</dbReference>
<feature type="domain" description="Response regulatory" evidence="6">
    <location>
        <begin position="3"/>
        <end position="120"/>
    </location>
</feature>
<evidence type="ECO:0000256" key="4">
    <source>
        <dbReference type="PROSITE-ProRule" id="PRU00169"/>
    </source>
</evidence>
<comment type="caution">
    <text evidence="7">The sequence shown here is derived from an EMBL/GenBank/DDBJ whole genome shotgun (WGS) entry which is preliminary data.</text>
</comment>
<sequence>MYRLLVVDDEEIITNSLYEVFHQWMPDKLDVCRAYSGKEALNWMSRTRIDIVLTDIRMPGMSGLEMTGSIRALWPRCRIVFLTGYSDFDYAYQAIQMPNVRYLLKTEGFDKVMEVVKEVIHEIESGNRINEWLEHSRMRIEALEWMEQGEYFRQFVADSSVLGADNDAMNDDFRTLNIGLDPKLPVLLALGRVAYSAGKAYAEKKNDHRSVRLIWDSFMEEHVRSIGVVDRHGDLLWMLQPRSENPSGDRLVLYLEGTLELIQEACLDSLGLVVSFTISGFPCRWEDVTPQYERLRRLQQLKLGDGIPMILKDQVDSAKSPHCKEGVETSHRAAILESHLEAGRENEFMNELERLSAIVLNGDDLHQHAAQAYYSIALLLYAKLTRLGLQGPTGERGMEWGKLLDLEGHDSMKEAFRYLRRTAEDIFDFKRMDERGKTAHVIDRVCQYIEEHLDQDITLVHLAERYYFNPSYLSRLFKQERGINISEYIEKCRIRRAKELLREGDLKVRDVAPLVGYDAAHSFTRFFKKATGLTPQEYRDNLVK</sequence>
<reference evidence="7 8" key="1">
    <citation type="submission" date="2019-08" db="EMBL/GenBank/DDBJ databases">
        <title>Genome sequencing of Paenibacillus faecis DSM 23593(T).</title>
        <authorList>
            <person name="Kook J.-K."/>
            <person name="Park S.-N."/>
            <person name="Lim Y.K."/>
        </authorList>
    </citation>
    <scope>NUCLEOTIDE SEQUENCE [LARGE SCALE GENOMIC DNA]</scope>
    <source>
        <strain evidence="7 8">DSM 23593</strain>
    </source>
</reference>
<evidence type="ECO:0000256" key="3">
    <source>
        <dbReference type="ARBA" id="ARBA00023163"/>
    </source>
</evidence>
<dbReference type="Pfam" id="PF12833">
    <property type="entry name" value="HTH_18"/>
    <property type="match status" value="1"/>
</dbReference>
<dbReference type="GO" id="GO:0043565">
    <property type="term" value="F:sequence-specific DNA binding"/>
    <property type="evidence" value="ECO:0007669"/>
    <property type="project" value="InterPro"/>
</dbReference>
<dbReference type="SUPFAM" id="SSF52172">
    <property type="entry name" value="CheY-like"/>
    <property type="match status" value="1"/>
</dbReference>
<dbReference type="Pfam" id="PF00072">
    <property type="entry name" value="Response_reg"/>
    <property type="match status" value="1"/>
</dbReference>
<dbReference type="SMART" id="SM00342">
    <property type="entry name" value="HTH_ARAC"/>
    <property type="match status" value="1"/>
</dbReference>
<dbReference type="GO" id="GO:0000160">
    <property type="term" value="P:phosphorelay signal transduction system"/>
    <property type="evidence" value="ECO:0007669"/>
    <property type="project" value="InterPro"/>
</dbReference>
<keyword evidence="2" id="KW-0238">DNA-binding</keyword>
<dbReference type="SMART" id="SM00448">
    <property type="entry name" value="REC"/>
    <property type="match status" value="1"/>
</dbReference>
<evidence type="ECO:0000313" key="8">
    <source>
        <dbReference type="Proteomes" id="UP000325218"/>
    </source>
</evidence>
<dbReference type="EMBL" id="VSDO01000001">
    <property type="protein sequence ID" value="TYA14583.1"/>
    <property type="molecule type" value="Genomic_DNA"/>
</dbReference>
<name>A0A5D0CXZ1_9BACL</name>
<keyword evidence="3" id="KW-0804">Transcription</keyword>
<dbReference type="PANTHER" id="PTHR43280:SF2">
    <property type="entry name" value="HTH-TYPE TRANSCRIPTIONAL REGULATOR EXSA"/>
    <property type="match status" value="1"/>
</dbReference>
<keyword evidence="8" id="KW-1185">Reference proteome</keyword>
<evidence type="ECO:0000256" key="2">
    <source>
        <dbReference type="ARBA" id="ARBA00023125"/>
    </source>
</evidence>
<dbReference type="InterPro" id="IPR018060">
    <property type="entry name" value="HTH_AraC"/>
</dbReference>
<accession>A0A5D0CXZ1</accession>
<dbReference type="InterPro" id="IPR020449">
    <property type="entry name" value="Tscrpt_reg_AraC-type_HTH"/>
</dbReference>
<evidence type="ECO:0000256" key="1">
    <source>
        <dbReference type="ARBA" id="ARBA00023015"/>
    </source>
</evidence>
<dbReference type="RefSeq" id="WP_148450177.1">
    <property type="nucleotide sequence ID" value="NZ_VSDO01000001.1"/>
</dbReference>
<proteinExistence type="predicted"/>
<evidence type="ECO:0000259" key="5">
    <source>
        <dbReference type="PROSITE" id="PS01124"/>
    </source>
</evidence>
<dbReference type="Proteomes" id="UP000325218">
    <property type="component" value="Unassembled WGS sequence"/>
</dbReference>
<dbReference type="InterPro" id="IPR009057">
    <property type="entry name" value="Homeodomain-like_sf"/>
</dbReference>
<feature type="domain" description="HTH araC/xylS-type" evidence="5">
    <location>
        <begin position="443"/>
        <end position="541"/>
    </location>
</feature>
<dbReference type="GO" id="GO:0003700">
    <property type="term" value="F:DNA-binding transcription factor activity"/>
    <property type="evidence" value="ECO:0007669"/>
    <property type="project" value="InterPro"/>
</dbReference>
<feature type="modified residue" description="4-aspartylphosphate" evidence="4">
    <location>
        <position position="55"/>
    </location>
</feature>
<evidence type="ECO:0000313" key="7">
    <source>
        <dbReference type="EMBL" id="TYA14583.1"/>
    </source>
</evidence>
<dbReference type="PRINTS" id="PR00032">
    <property type="entry name" value="HTHARAC"/>
</dbReference>
<dbReference type="InterPro" id="IPR001789">
    <property type="entry name" value="Sig_transdc_resp-reg_receiver"/>
</dbReference>
<dbReference type="InterPro" id="IPR011006">
    <property type="entry name" value="CheY-like_superfamily"/>
</dbReference>
<organism evidence="7 8">
    <name type="scientific">Paenibacillus faecis</name>
    <dbReference type="NCBI Taxonomy" id="862114"/>
    <lineage>
        <taxon>Bacteria</taxon>
        <taxon>Bacillati</taxon>
        <taxon>Bacillota</taxon>
        <taxon>Bacilli</taxon>
        <taxon>Bacillales</taxon>
        <taxon>Paenibacillaceae</taxon>
        <taxon>Paenibacillus</taxon>
    </lineage>
</organism>
<evidence type="ECO:0000259" key="6">
    <source>
        <dbReference type="PROSITE" id="PS50110"/>
    </source>
</evidence>
<keyword evidence="4" id="KW-0597">Phosphoprotein</keyword>